<feature type="transmembrane region" description="Helical" evidence="8">
    <location>
        <begin position="299"/>
        <end position="320"/>
    </location>
</feature>
<keyword evidence="6 8" id="KW-1133">Transmembrane helix</keyword>
<name>A0A895XKA0_9ACTN</name>
<feature type="transmembrane region" description="Helical" evidence="8">
    <location>
        <begin position="168"/>
        <end position="187"/>
    </location>
</feature>
<evidence type="ECO:0000256" key="1">
    <source>
        <dbReference type="ARBA" id="ARBA00004651"/>
    </source>
</evidence>
<dbReference type="CDD" id="cd06550">
    <property type="entry name" value="TM_ABC_iron-siderophores_like"/>
    <property type="match status" value="1"/>
</dbReference>
<dbReference type="Proteomes" id="UP000662939">
    <property type="component" value="Chromosome"/>
</dbReference>
<sequence>MKNASATLPPKQPTRTPLKKRSAMSVWVPLLSLAFLLAASMVIGGGEHGIWQSAKFLLGNAEARANDHLHMVMTTLRLPRTLVALSAGAALGIAGCLLQSITRNPLADPGLMGVNAGAALGVVALISLFGVDSSSASIVAALLGALGASLIVVAIASSTKNKLTPLHLVLAGVALAATFRGATSFLLTSSDVSYDRYRYWILGSLSGISTGEFLAVLPIFALGIALALIFARPTGALALGDDVATALGHRPATTRVVAIMAVTCLAGAAVALCGPIAFLGLLAAFVARRIEPEKFSVQLLLAGWIGGCVLILADIGARVIIRPYEAPAGVILAVIGGPLLIVIARSRGMMTLRRPGGH</sequence>
<dbReference type="Gene3D" id="1.10.3470.10">
    <property type="entry name" value="ABC transporter involved in vitamin B12 uptake, BtuC"/>
    <property type="match status" value="1"/>
</dbReference>
<dbReference type="InterPro" id="IPR000522">
    <property type="entry name" value="ABC_transptr_permease_BtuC"/>
</dbReference>
<dbReference type="EMBL" id="CP070496">
    <property type="protein sequence ID" value="QSB03983.1"/>
    <property type="molecule type" value="Genomic_DNA"/>
</dbReference>
<evidence type="ECO:0000313" key="9">
    <source>
        <dbReference type="EMBL" id="QSB03983.1"/>
    </source>
</evidence>
<dbReference type="PANTHER" id="PTHR30472">
    <property type="entry name" value="FERRIC ENTEROBACTIN TRANSPORT SYSTEM PERMEASE PROTEIN"/>
    <property type="match status" value="1"/>
</dbReference>
<organism evidence="9 10">
    <name type="scientific">Natronoglycomyces albus</name>
    <dbReference type="NCBI Taxonomy" id="2811108"/>
    <lineage>
        <taxon>Bacteria</taxon>
        <taxon>Bacillati</taxon>
        <taxon>Actinomycetota</taxon>
        <taxon>Actinomycetes</taxon>
        <taxon>Glycomycetales</taxon>
        <taxon>Glycomycetaceae</taxon>
        <taxon>Natronoglycomyces</taxon>
    </lineage>
</organism>
<keyword evidence="5 8" id="KW-0812">Transmembrane</keyword>
<proteinExistence type="inferred from homology"/>
<dbReference type="GO" id="GO:0033214">
    <property type="term" value="P:siderophore-iron import into cell"/>
    <property type="evidence" value="ECO:0007669"/>
    <property type="project" value="TreeGrafter"/>
</dbReference>
<comment type="subcellular location">
    <subcellularLocation>
        <location evidence="1">Cell membrane</location>
        <topology evidence="1">Multi-pass membrane protein</topology>
    </subcellularLocation>
</comment>
<dbReference type="SUPFAM" id="SSF81345">
    <property type="entry name" value="ABC transporter involved in vitamin B12 uptake, BtuC"/>
    <property type="match status" value="1"/>
</dbReference>
<feature type="transmembrane region" description="Helical" evidence="8">
    <location>
        <begin position="113"/>
        <end position="131"/>
    </location>
</feature>
<evidence type="ECO:0000256" key="7">
    <source>
        <dbReference type="ARBA" id="ARBA00023136"/>
    </source>
</evidence>
<dbReference type="GO" id="GO:0022857">
    <property type="term" value="F:transmembrane transporter activity"/>
    <property type="evidence" value="ECO:0007669"/>
    <property type="project" value="InterPro"/>
</dbReference>
<feature type="transmembrane region" description="Helical" evidence="8">
    <location>
        <begin position="257"/>
        <end position="287"/>
    </location>
</feature>
<feature type="transmembrane region" description="Helical" evidence="8">
    <location>
        <begin position="199"/>
        <end position="231"/>
    </location>
</feature>
<feature type="transmembrane region" description="Helical" evidence="8">
    <location>
        <begin position="26"/>
        <end position="46"/>
    </location>
</feature>
<keyword evidence="3" id="KW-0813">Transport</keyword>
<comment type="similarity">
    <text evidence="2">Belongs to the binding-protein-dependent transport system permease family. FecCD subfamily.</text>
</comment>
<dbReference type="KEGG" id="nav:JQS30_09115"/>
<evidence type="ECO:0000256" key="6">
    <source>
        <dbReference type="ARBA" id="ARBA00022989"/>
    </source>
</evidence>
<evidence type="ECO:0000256" key="2">
    <source>
        <dbReference type="ARBA" id="ARBA00007935"/>
    </source>
</evidence>
<dbReference type="PANTHER" id="PTHR30472:SF1">
    <property type="entry name" value="FE(3+) DICITRATE TRANSPORT SYSTEM PERMEASE PROTEIN FECC-RELATED"/>
    <property type="match status" value="1"/>
</dbReference>
<keyword evidence="4" id="KW-1003">Cell membrane</keyword>
<feature type="transmembrane region" description="Helical" evidence="8">
    <location>
        <begin position="326"/>
        <end position="344"/>
    </location>
</feature>
<keyword evidence="7 8" id="KW-0472">Membrane</keyword>
<gene>
    <name evidence="9" type="ORF">JQS30_09115</name>
</gene>
<dbReference type="Pfam" id="PF01032">
    <property type="entry name" value="FecCD"/>
    <property type="match status" value="1"/>
</dbReference>
<feature type="transmembrane region" description="Helical" evidence="8">
    <location>
        <begin position="81"/>
        <end position="101"/>
    </location>
</feature>
<dbReference type="InterPro" id="IPR037294">
    <property type="entry name" value="ABC_BtuC-like"/>
</dbReference>
<reference evidence="9" key="1">
    <citation type="submission" date="2021-02" db="EMBL/GenBank/DDBJ databases">
        <title>Natronoglycomyces albus gen. nov., sp. nov, a haloalkaliphilic actinobacterium from a soda solonchak soil.</title>
        <authorList>
            <person name="Sorokin D.Y."/>
            <person name="Khijniak T.V."/>
            <person name="Zakharycheva A.P."/>
            <person name="Boueva O.V."/>
            <person name="Ariskina E.V."/>
            <person name="Hahnke R.L."/>
            <person name="Bunk B."/>
            <person name="Sproer C."/>
            <person name="Schumann P."/>
            <person name="Evtushenko L.I."/>
            <person name="Kublanov I.V."/>
        </authorList>
    </citation>
    <scope>NUCLEOTIDE SEQUENCE</scope>
    <source>
        <strain evidence="9">DSM 106290</strain>
    </source>
</reference>
<feature type="transmembrane region" description="Helical" evidence="8">
    <location>
        <begin position="138"/>
        <end position="156"/>
    </location>
</feature>
<evidence type="ECO:0000256" key="5">
    <source>
        <dbReference type="ARBA" id="ARBA00022692"/>
    </source>
</evidence>
<evidence type="ECO:0000256" key="8">
    <source>
        <dbReference type="SAM" id="Phobius"/>
    </source>
</evidence>
<dbReference type="GO" id="GO:0005886">
    <property type="term" value="C:plasma membrane"/>
    <property type="evidence" value="ECO:0007669"/>
    <property type="project" value="UniProtKB-SubCell"/>
</dbReference>
<dbReference type="RefSeq" id="WP_213169981.1">
    <property type="nucleotide sequence ID" value="NZ_CP070496.1"/>
</dbReference>
<protein>
    <submittedName>
        <fullName evidence="9">Iron ABC transporter permease</fullName>
    </submittedName>
</protein>
<dbReference type="AlphaFoldDB" id="A0A895XKA0"/>
<evidence type="ECO:0000256" key="4">
    <source>
        <dbReference type="ARBA" id="ARBA00022475"/>
    </source>
</evidence>
<keyword evidence="10" id="KW-1185">Reference proteome</keyword>
<evidence type="ECO:0000313" key="10">
    <source>
        <dbReference type="Proteomes" id="UP000662939"/>
    </source>
</evidence>
<evidence type="ECO:0000256" key="3">
    <source>
        <dbReference type="ARBA" id="ARBA00022448"/>
    </source>
</evidence>
<accession>A0A895XKA0</accession>